<organism evidence="6 7">
    <name type="scientific">Saccharopolyspora taberi</name>
    <dbReference type="NCBI Taxonomy" id="60895"/>
    <lineage>
        <taxon>Bacteria</taxon>
        <taxon>Bacillati</taxon>
        <taxon>Actinomycetota</taxon>
        <taxon>Actinomycetes</taxon>
        <taxon>Pseudonocardiales</taxon>
        <taxon>Pseudonocardiaceae</taxon>
        <taxon>Saccharopolyspora</taxon>
    </lineage>
</organism>
<evidence type="ECO:0000259" key="5">
    <source>
        <dbReference type="PROSITE" id="PS50977"/>
    </source>
</evidence>
<dbReference type="Pfam" id="PF16925">
    <property type="entry name" value="TetR_C_13"/>
    <property type="match status" value="1"/>
</dbReference>
<keyword evidence="7" id="KW-1185">Reference proteome</keyword>
<protein>
    <submittedName>
        <fullName evidence="6">TetR/AcrR family transcriptional regulator</fullName>
    </submittedName>
</protein>
<dbReference type="PANTHER" id="PTHR47506">
    <property type="entry name" value="TRANSCRIPTIONAL REGULATORY PROTEIN"/>
    <property type="match status" value="1"/>
</dbReference>
<evidence type="ECO:0000256" key="4">
    <source>
        <dbReference type="PROSITE-ProRule" id="PRU00335"/>
    </source>
</evidence>
<gene>
    <name evidence="6" type="ORF">GCM10010470_32190</name>
</gene>
<dbReference type="PRINTS" id="PR00455">
    <property type="entry name" value="HTHTETR"/>
</dbReference>
<comment type="caution">
    <text evidence="6">The sequence shown here is derived from an EMBL/GenBank/DDBJ whole genome shotgun (WGS) entry which is preliminary data.</text>
</comment>
<feature type="DNA-binding region" description="H-T-H motif" evidence="4">
    <location>
        <begin position="32"/>
        <end position="51"/>
    </location>
</feature>
<keyword evidence="2 4" id="KW-0238">DNA-binding</keyword>
<dbReference type="InterPro" id="IPR011075">
    <property type="entry name" value="TetR_C"/>
</dbReference>
<accession>A0ABN3VEA0</accession>
<dbReference type="Gene3D" id="1.10.357.10">
    <property type="entry name" value="Tetracycline Repressor, domain 2"/>
    <property type="match status" value="1"/>
</dbReference>
<dbReference type="PROSITE" id="PS50977">
    <property type="entry name" value="HTH_TETR_2"/>
    <property type="match status" value="1"/>
</dbReference>
<dbReference type="Proteomes" id="UP001500979">
    <property type="component" value="Unassembled WGS sequence"/>
</dbReference>
<evidence type="ECO:0000256" key="3">
    <source>
        <dbReference type="ARBA" id="ARBA00023163"/>
    </source>
</evidence>
<name>A0ABN3VEA0_9PSEU</name>
<keyword evidence="3" id="KW-0804">Transcription</keyword>
<evidence type="ECO:0000313" key="7">
    <source>
        <dbReference type="Proteomes" id="UP001500979"/>
    </source>
</evidence>
<sequence>MSPRGRPRAFDRDRALRVAMELFWEHGYEGVSMSDLTGAIGISAPSLYSAFGCKEALFREAVALYNAPERAPVARAIREQPTARQMIEAMLRTCADSITDPEAPQGCLVVLGATNCTNDDVREFLAGCRNADVDAIRERLDRAVAEGDLPATADTAGMATFYMTVQNGLSIQARDGRSREELHAVIDRAMLAWDAML</sequence>
<keyword evidence="1" id="KW-0805">Transcription regulation</keyword>
<evidence type="ECO:0000256" key="1">
    <source>
        <dbReference type="ARBA" id="ARBA00023015"/>
    </source>
</evidence>
<proteinExistence type="predicted"/>
<evidence type="ECO:0000313" key="6">
    <source>
        <dbReference type="EMBL" id="GAA2794803.1"/>
    </source>
</evidence>
<dbReference type="PANTHER" id="PTHR47506:SF1">
    <property type="entry name" value="HTH-TYPE TRANSCRIPTIONAL REGULATOR YJDC"/>
    <property type="match status" value="1"/>
</dbReference>
<dbReference type="Gene3D" id="1.10.10.60">
    <property type="entry name" value="Homeodomain-like"/>
    <property type="match status" value="1"/>
</dbReference>
<dbReference type="RefSeq" id="WP_344680488.1">
    <property type="nucleotide sequence ID" value="NZ_BAAAUX010000014.1"/>
</dbReference>
<dbReference type="EMBL" id="BAAAUX010000014">
    <property type="protein sequence ID" value="GAA2794803.1"/>
    <property type="molecule type" value="Genomic_DNA"/>
</dbReference>
<feature type="domain" description="HTH tetR-type" evidence="5">
    <location>
        <begin position="9"/>
        <end position="69"/>
    </location>
</feature>
<dbReference type="Pfam" id="PF00440">
    <property type="entry name" value="TetR_N"/>
    <property type="match status" value="1"/>
</dbReference>
<reference evidence="6 7" key="1">
    <citation type="journal article" date="2019" name="Int. J. Syst. Evol. Microbiol.">
        <title>The Global Catalogue of Microorganisms (GCM) 10K type strain sequencing project: providing services to taxonomists for standard genome sequencing and annotation.</title>
        <authorList>
            <consortium name="The Broad Institute Genomics Platform"/>
            <consortium name="The Broad Institute Genome Sequencing Center for Infectious Disease"/>
            <person name="Wu L."/>
            <person name="Ma J."/>
        </authorList>
    </citation>
    <scope>NUCLEOTIDE SEQUENCE [LARGE SCALE GENOMIC DNA]</scope>
    <source>
        <strain evidence="6 7">JCM 9383</strain>
    </source>
</reference>
<evidence type="ECO:0000256" key="2">
    <source>
        <dbReference type="ARBA" id="ARBA00023125"/>
    </source>
</evidence>
<dbReference type="SUPFAM" id="SSF48498">
    <property type="entry name" value="Tetracyclin repressor-like, C-terminal domain"/>
    <property type="match status" value="1"/>
</dbReference>
<dbReference type="InterPro" id="IPR036271">
    <property type="entry name" value="Tet_transcr_reg_TetR-rel_C_sf"/>
</dbReference>
<dbReference type="SUPFAM" id="SSF46689">
    <property type="entry name" value="Homeodomain-like"/>
    <property type="match status" value="1"/>
</dbReference>
<dbReference type="InterPro" id="IPR009057">
    <property type="entry name" value="Homeodomain-like_sf"/>
</dbReference>
<dbReference type="InterPro" id="IPR001647">
    <property type="entry name" value="HTH_TetR"/>
</dbReference>